<reference evidence="11" key="2">
    <citation type="submission" date="2020-08" db="EMBL/GenBank/DDBJ databases">
        <authorList>
            <person name="Lai Q."/>
        </authorList>
    </citation>
    <scope>NUCLEOTIDE SEQUENCE</scope>
    <source>
        <strain evidence="11">S27-2</strain>
    </source>
</reference>
<comment type="function">
    <text evidence="9">Part of the tripartite ATP-independent periplasmic (TRAP) transport system.</text>
</comment>
<dbReference type="Pfam" id="PF04290">
    <property type="entry name" value="DctQ"/>
    <property type="match status" value="1"/>
</dbReference>
<feature type="transmembrane region" description="Helical" evidence="9">
    <location>
        <begin position="47"/>
        <end position="65"/>
    </location>
</feature>
<keyword evidence="7 9" id="KW-0472">Membrane</keyword>
<comment type="subcellular location">
    <subcellularLocation>
        <location evidence="1 9">Cell inner membrane</location>
        <topology evidence="1 9">Multi-pass membrane protein</topology>
    </subcellularLocation>
</comment>
<dbReference type="AlphaFoldDB" id="A0A8J6IU55"/>
<keyword evidence="3" id="KW-1003">Cell membrane</keyword>
<feature type="transmembrane region" description="Helical" evidence="9">
    <location>
        <begin position="12"/>
        <end position="32"/>
    </location>
</feature>
<gene>
    <name evidence="11" type="ORF">H8B19_07300</name>
</gene>
<protein>
    <recommendedName>
        <fullName evidence="9">TRAP transporter small permease protein</fullName>
    </recommendedName>
</protein>
<organism evidence="11 12">
    <name type="scientific">Neptunicella marina</name>
    <dbReference type="NCBI Taxonomy" id="2125989"/>
    <lineage>
        <taxon>Bacteria</taxon>
        <taxon>Pseudomonadati</taxon>
        <taxon>Pseudomonadota</taxon>
        <taxon>Gammaproteobacteria</taxon>
        <taxon>Alteromonadales</taxon>
        <taxon>Alteromonadaceae</taxon>
        <taxon>Neptunicella</taxon>
    </lineage>
</organism>
<evidence type="ECO:0000313" key="12">
    <source>
        <dbReference type="Proteomes" id="UP000601768"/>
    </source>
</evidence>
<dbReference type="EMBL" id="JACNEP010000004">
    <property type="protein sequence ID" value="MBC3765678.1"/>
    <property type="molecule type" value="Genomic_DNA"/>
</dbReference>
<evidence type="ECO:0000256" key="9">
    <source>
        <dbReference type="RuleBase" id="RU369079"/>
    </source>
</evidence>
<dbReference type="InterPro" id="IPR007387">
    <property type="entry name" value="TRAP_DctQ"/>
</dbReference>
<comment type="subunit">
    <text evidence="9">The complex comprises the extracytoplasmic solute receptor protein and the two transmembrane proteins.</text>
</comment>
<dbReference type="PANTHER" id="PTHR35011:SF2">
    <property type="entry name" value="2,3-DIKETO-L-GULONATE TRAP TRANSPORTER SMALL PERMEASE PROTEIN YIAM"/>
    <property type="match status" value="1"/>
</dbReference>
<accession>A0A8J6IU55</accession>
<keyword evidence="2 9" id="KW-0813">Transport</keyword>
<evidence type="ECO:0000256" key="8">
    <source>
        <dbReference type="ARBA" id="ARBA00038436"/>
    </source>
</evidence>
<evidence type="ECO:0000256" key="3">
    <source>
        <dbReference type="ARBA" id="ARBA00022475"/>
    </source>
</evidence>
<dbReference type="InterPro" id="IPR055348">
    <property type="entry name" value="DctQ"/>
</dbReference>
<dbReference type="Proteomes" id="UP000601768">
    <property type="component" value="Unassembled WGS sequence"/>
</dbReference>
<evidence type="ECO:0000256" key="6">
    <source>
        <dbReference type="ARBA" id="ARBA00022989"/>
    </source>
</evidence>
<dbReference type="RefSeq" id="WP_186506137.1">
    <property type="nucleotide sequence ID" value="NZ_JACNEP010000004.1"/>
</dbReference>
<keyword evidence="6 9" id="KW-1133">Transmembrane helix</keyword>
<reference evidence="11" key="1">
    <citation type="journal article" date="2018" name="Int. J. Syst. Evol. Microbiol.">
        <title>Neptunicella marina gen. nov., sp. nov., isolated from surface seawater.</title>
        <authorList>
            <person name="Liu X."/>
            <person name="Lai Q."/>
            <person name="Du Y."/>
            <person name="Zhang X."/>
            <person name="Liu Z."/>
            <person name="Sun F."/>
            <person name="Shao Z."/>
        </authorList>
    </citation>
    <scope>NUCLEOTIDE SEQUENCE</scope>
    <source>
        <strain evidence="11">S27-2</strain>
    </source>
</reference>
<keyword evidence="12" id="KW-1185">Reference proteome</keyword>
<dbReference type="PANTHER" id="PTHR35011">
    <property type="entry name" value="2,3-DIKETO-L-GULONATE TRAP TRANSPORTER SMALL PERMEASE PROTEIN YIAM"/>
    <property type="match status" value="1"/>
</dbReference>
<evidence type="ECO:0000256" key="7">
    <source>
        <dbReference type="ARBA" id="ARBA00023136"/>
    </source>
</evidence>
<evidence type="ECO:0000256" key="4">
    <source>
        <dbReference type="ARBA" id="ARBA00022519"/>
    </source>
</evidence>
<feature type="transmembrane region" description="Helical" evidence="9">
    <location>
        <begin position="86"/>
        <end position="108"/>
    </location>
</feature>
<proteinExistence type="inferred from homology"/>
<keyword evidence="5 9" id="KW-0812">Transmembrane</keyword>
<evidence type="ECO:0000259" key="10">
    <source>
        <dbReference type="Pfam" id="PF04290"/>
    </source>
</evidence>
<comment type="similarity">
    <text evidence="8 9">Belongs to the TRAP transporter small permease family.</text>
</comment>
<evidence type="ECO:0000313" key="11">
    <source>
        <dbReference type="EMBL" id="MBC3765678.1"/>
    </source>
</evidence>
<comment type="caution">
    <text evidence="11">The sequence shown here is derived from an EMBL/GenBank/DDBJ whole genome shotgun (WGS) entry which is preliminary data.</text>
</comment>
<dbReference type="GO" id="GO:0022857">
    <property type="term" value="F:transmembrane transporter activity"/>
    <property type="evidence" value="ECO:0007669"/>
    <property type="project" value="UniProtKB-UniRule"/>
</dbReference>
<sequence>MNVIIRLLDKVLSYALIAAMASILLVVSWQVISRYLLSDPSSVTEELARFLLIWIGMLGAVYAFRTHAHLGLDIVVDRMQPAKKHLVQIFVQLSVIVFCALVMVYGGAELMELTLDLNQISAALGIKMGFVYSILPITGGMICLYAIHNIGCILRGEEEGRH</sequence>
<dbReference type="GO" id="GO:0005886">
    <property type="term" value="C:plasma membrane"/>
    <property type="evidence" value="ECO:0007669"/>
    <property type="project" value="UniProtKB-SubCell"/>
</dbReference>
<feature type="transmembrane region" description="Helical" evidence="9">
    <location>
        <begin position="128"/>
        <end position="147"/>
    </location>
</feature>
<evidence type="ECO:0000256" key="1">
    <source>
        <dbReference type="ARBA" id="ARBA00004429"/>
    </source>
</evidence>
<evidence type="ECO:0000256" key="5">
    <source>
        <dbReference type="ARBA" id="ARBA00022692"/>
    </source>
</evidence>
<keyword evidence="4 9" id="KW-0997">Cell inner membrane</keyword>
<name>A0A8J6IU55_9ALTE</name>
<evidence type="ECO:0000256" key="2">
    <source>
        <dbReference type="ARBA" id="ARBA00022448"/>
    </source>
</evidence>
<dbReference type="GO" id="GO:0015740">
    <property type="term" value="P:C4-dicarboxylate transport"/>
    <property type="evidence" value="ECO:0007669"/>
    <property type="project" value="TreeGrafter"/>
</dbReference>
<feature type="domain" description="Tripartite ATP-independent periplasmic transporters DctQ component" evidence="10">
    <location>
        <begin position="23"/>
        <end position="155"/>
    </location>
</feature>